<reference evidence="1 4" key="1">
    <citation type="submission" date="2019-10" db="EMBL/GenBank/DDBJ databases">
        <title>Comparative genomics of sulfur disproportionating microorganisms.</title>
        <authorList>
            <person name="Ward L.M."/>
            <person name="Bertran E."/>
            <person name="Johnston D."/>
        </authorList>
    </citation>
    <scope>NUCLEOTIDE SEQUENCE [LARGE SCALE GENOMIC DNA]</scope>
    <source>
        <strain evidence="1 4">DSM 3772</strain>
    </source>
</reference>
<sequence>MPSIKVIFGSYGDNGVTSLLYEVIQSLPNKYDIKIDVETDLLYDYSSPMIEIDGRRILFDYIDENDAKVKLSKLIKGELIEDHKPFKIFYSQNGIFGNGVSVL</sequence>
<dbReference type="RefSeq" id="WP_013775678.1">
    <property type="nucleotide sequence ID" value="NZ_CP045482.1"/>
</dbReference>
<evidence type="ECO:0000313" key="3">
    <source>
        <dbReference type="Proteomes" id="UP000426328"/>
    </source>
</evidence>
<keyword evidence="3" id="KW-1185">Reference proteome</keyword>
<accession>A0A650CXU6</accession>
<dbReference type="AlphaFoldDB" id="A0A650CXU6"/>
<reference evidence="2 3" key="2">
    <citation type="submission" date="2019-10" db="EMBL/GenBank/DDBJ databases">
        <title>Genome Sequences from Six Type Strain Members of the Archaeal Family Sulfolobaceae: Acidianus ambivalens, Acidianus infernus, Metallosphaera prunae, Stygiolobus azoricus, Sulfolobus metallicus, and Sulfurisphaera ohwakuensis.</title>
        <authorList>
            <person name="Counts J.A."/>
            <person name="Kelly R.M."/>
        </authorList>
    </citation>
    <scope>NUCLEOTIDE SEQUENCE [LARGE SCALE GENOMIC DNA]</scope>
    <source>
        <strain evidence="2 3">LEI 10</strain>
    </source>
</reference>
<name>A0A650CXU6_ACIAM</name>
<dbReference type="KEGG" id="aamb:D1866_12275"/>
<evidence type="ECO:0000313" key="1">
    <source>
        <dbReference type="EMBL" id="MQL54873.1"/>
    </source>
</evidence>
<dbReference type="EMBL" id="CP045482">
    <property type="protein sequence ID" value="QGR22660.1"/>
    <property type="molecule type" value="Genomic_DNA"/>
</dbReference>
<dbReference type="Proteomes" id="UP000426328">
    <property type="component" value="Chromosome"/>
</dbReference>
<dbReference type="EMBL" id="WHYS01000001">
    <property type="protein sequence ID" value="MQL54873.1"/>
    <property type="molecule type" value="Genomic_DNA"/>
</dbReference>
<evidence type="ECO:0000313" key="2">
    <source>
        <dbReference type="EMBL" id="QGR22660.1"/>
    </source>
</evidence>
<gene>
    <name evidence="2" type="ORF">D1866_12275</name>
    <name evidence="1" type="ORF">GFB69_03715</name>
</gene>
<proteinExistence type="predicted"/>
<evidence type="ECO:0000313" key="4">
    <source>
        <dbReference type="Proteomes" id="UP000474054"/>
    </source>
</evidence>
<dbReference type="Proteomes" id="UP000474054">
    <property type="component" value="Unassembled WGS sequence"/>
</dbReference>
<protein>
    <submittedName>
        <fullName evidence="2">Uncharacterized protein</fullName>
    </submittedName>
</protein>
<dbReference type="GeneID" id="42780522"/>
<dbReference type="GeneID" id="10600347"/>
<organism evidence="2 3">
    <name type="scientific">Acidianus ambivalens</name>
    <name type="common">Desulfurolobus ambivalens</name>
    <dbReference type="NCBI Taxonomy" id="2283"/>
    <lineage>
        <taxon>Archaea</taxon>
        <taxon>Thermoproteota</taxon>
        <taxon>Thermoprotei</taxon>
        <taxon>Sulfolobales</taxon>
        <taxon>Sulfolobaceae</taxon>
        <taxon>Acidianus</taxon>
    </lineage>
</organism>